<keyword evidence="3" id="KW-1185">Reference proteome</keyword>
<gene>
    <name evidence="2" type="ORF">HGP28_01415</name>
</gene>
<organism evidence="2 3">
    <name type="scientific">Vibrio agarilyticus</name>
    <dbReference type="NCBI Taxonomy" id="2726741"/>
    <lineage>
        <taxon>Bacteria</taxon>
        <taxon>Pseudomonadati</taxon>
        <taxon>Pseudomonadota</taxon>
        <taxon>Gammaproteobacteria</taxon>
        <taxon>Vibrionales</taxon>
        <taxon>Vibrionaceae</taxon>
        <taxon>Vibrio</taxon>
    </lineage>
</organism>
<proteinExistence type="predicted"/>
<dbReference type="NCBIfam" id="NF040697">
    <property type="entry name" value="VPA1267_fam"/>
    <property type="match status" value="1"/>
</dbReference>
<dbReference type="RefSeq" id="WP_168834643.1">
    <property type="nucleotide sequence ID" value="NZ_JABAIK010000001.1"/>
</dbReference>
<evidence type="ECO:0000313" key="2">
    <source>
        <dbReference type="EMBL" id="NLS11547.1"/>
    </source>
</evidence>
<comment type="caution">
    <text evidence="2">The sequence shown here is derived from an EMBL/GenBank/DDBJ whole genome shotgun (WGS) entry which is preliminary data.</text>
</comment>
<dbReference type="EMBL" id="JABAIK010000001">
    <property type="protein sequence ID" value="NLS11547.1"/>
    <property type="molecule type" value="Genomic_DNA"/>
</dbReference>
<dbReference type="AlphaFoldDB" id="A0A7X8TMM2"/>
<evidence type="ECO:0000313" key="3">
    <source>
        <dbReference type="Proteomes" id="UP000535589"/>
    </source>
</evidence>
<feature type="region of interest" description="Disordered" evidence="1">
    <location>
        <begin position="76"/>
        <end position="102"/>
    </location>
</feature>
<dbReference type="InterPro" id="IPR049841">
    <property type="entry name" value="VPA1267-like"/>
</dbReference>
<dbReference type="Proteomes" id="UP000535589">
    <property type="component" value="Unassembled WGS sequence"/>
</dbReference>
<sequence>MANGQQLAQENLNKFEIWKATKSDSDYKSMIHRGKLNRGEISKQADIGKSAFRQNPALAKALEDLENYLRSIGILPSPVGKSSATRASPSKERDKSASKVRHLEAENNKLRSEILELKAKLARYSELEDVINTMGNIL</sequence>
<reference evidence="2 3" key="1">
    <citation type="submission" date="2020-04" db="EMBL/GenBank/DDBJ databases">
        <title>Vibrio sp. SM6, a novel species isolated from seawater.</title>
        <authorList>
            <person name="Wang X."/>
        </authorList>
    </citation>
    <scope>NUCLEOTIDE SEQUENCE [LARGE SCALE GENOMIC DNA]</scope>
    <source>
        <strain evidence="2 3">SM6</strain>
    </source>
</reference>
<protein>
    <submittedName>
        <fullName evidence="2">Uncharacterized protein</fullName>
    </submittedName>
</protein>
<evidence type="ECO:0000256" key="1">
    <source>
        <dbReference type="SAM" id="MobiDB-lite"/>
    </source>
</evidence>
<accession>A0A7X8TMM2</accession>
<feature type="compositionally biased region" description="Basic and acidic residues" evidence="1">
    <location>
        <begin position="89"/>
        <end position="102"/>
    </location>
</feature>
<name>A0A7X8TMM2_9VIBR</name>